<gene>
    <name evidence="2" type="ordered locus">Rleg_6812</name>
</gene>
<evidence type="ECO:0000313" key="3">
    <source>
        <dbReference type="Proteomes" id="UP000002256"/>
    </source>
</evidence>
<evidence type="ECO:0000256" key="1">
    <source>
        <dbReference type="SAM" id="Phobius"/>
    </source>
</evidence>
<keyword evidence="1" id="KW-0812">Transmembrane</keyword>
<dbReference type="AlphaFoldDB" id="C6B6Z2"/>
<geneLocation type="plasmid" evidence="2 3">
    <name>pR132502</name>
</geneLocation>
<keyword evidence="2" id="KW-0614">Plasmid</keyword>
<reference evidence="2 3" key="1">
    <citation type="journal article" date="2010" name="Stand. Genomic Sci.">
        <title>Complete genome sequence of Rhizobium leguminosarum bv. trifolii strain WSM1325, an effective microsymbiont of annual Mediterranean clovers.</title>
        <authorList>
            <person name="Reeve W."/>
            <person name="O'Hara G."/>
            <person name="Chain P."/>
            <person name="Ardley J."/>
            <person name="Brau L."/>
            <person name="Nandesena K."/>
            <person name="Tiwari R."/>
            <person name="Copeland A."/>
            <person name="Nolan M."/>
            <person name="Han C."/>
            <person name="Brettin T."/>
            <person name="Land M."/>
            <person name="Ovchinikova G."/>
            <person name="Ivanova N."/>
            <person name="Mavromatis K."/>
            <person name="Markowitz V."/>
            <person name="Kyrpides N."/>
            <person name="Melino V."/>
            <person name="Denton M."/>
            <person name="Yates R."/>
            <person name="Howieson J."/>
        </authorList>
    </citation>
    <scope>NUCLEOTIDE SEQUENCE [LARGE SCALE GENOMIC DNA]</scope>
    <source>
        <strain evidence="3">WSM1325</strain>
        <plasmid evidence="3">Plasmid pR132502</plasmid>
    </source>
</reference>
<evidence type="ECO:0000313" key="2">
    <source>
        <dbReference type="EMBL" id="ACS59850.1"/>
    </source>
</evidence>
<dbReference type="HOGENOM" id="CLU_1414175_0_0_5"/>
<protein>
    <submittedName>
        <fullName evidence="2">Uncharacterized protein</fullName>
    </submittedName>
</protein>
<proteinExistence type="predicted"/>
<sequence>MIHAIKIKTALANMMRMAARDPLWAIVALITFPLRYAKSFVMGAAGYLFVVFTVYFGIDYFRRVMLGGHRGDVIWHIGDWVVILFAVVLLIRLLSVPLITHFGSAMDDTHGSARFAGRREIAPLTKAGSGLPASGRSLRRSCAIMPIRNSSDCLASRTDKAGEMNQAVHITPMNRSARVLDAFAVAAAEDPS</sequence>
<feature type="transmembrane region" description="Helical" evidence="1">
    <location>
        <begin position="73"/>
        <end position="94"/>
    </location>
</feature>
<organism evidence="2 3">
    <name type="scientific">Rhizobium leguminosarum bv. trifolii (strain WSM1325)</name>
    <dbReference type="NCBI Taxonomy" id="395491"/>
    <lineage>
        <taxon>Bacteria</taxon>
        <taxon>Pseudomonadati</taxon>
        <taxon>Pseudomonadota</taxon>
        <taxon>Alphaproteobacteria</taxon>
        <taxon>Hyphomicrobiales</taxon>
        <taxon>Rhizobiaceae</taxon>
        <taxon>Rhizobium/Agrobacterium group</taxon>
        <taxon>Rhizobium</taxon>
    </lineage>
</organism>
<accession>C6B6Z2</accession>
<dbReference type="Proteomes" id="UP000002256">
    <property type="component" value="Plasmid pR132502"/>
</dbReference>
<feature type="transmembrane region" description="Helical" evidence="1">
    <location>
        <begin position="44"/>
        <end position="61"/>
    </location>
</feature>
<name>C6B6Z2_RHILS</name>
<dbReference type="EMBL" id="CP001624">
    <property type="protein sequence ID" value="ACS59850.1"/>
    <property type="molecule type" value="Genomic_DNA"/>
</dbReference>
<dbReference type="KEGG" id="rlg:Rleg_6812"/>
<keyword evidence="1" id="KW-0472">Membrane</keyword>
<keyword evidence="1" id="KW-1133">Transmembrane helix</keyword>